<dbReference type="PANTHER" id="PTHR31151:SF0">
    <property type="entry name" value="PROLINE-TRNA LIGASE (DUF1680)"/>
    <property type="match status" value="1"/>
</dbReference>
<feature type="domain" description="Non-reducing end beta-L-arabinofuranosidase-like GH127 catalytic" evidence="1">
    <location>
        <begin position="9"/>
        <end position="398"/>
    </location>
</feature>
<accession>A0A7Z2VJB9</accession>
<feature type="domain" description="Non-reducing end beta-L-arabinofuranosidase-like GH127 middle" evidence="2">
    <location>
        <begin position="408"/>
        <end position="495"/>
    </location>
</feature>
<dbReference type="InterPro" id="IPR049046">
    <property type="entry name" value="Beta-AFase-like_GH127_middle"/>
</dbReference>
<evidence type="ECO:0008006" key="5">
    <source>
        <dbReference type="Google" id="ProtNLM"/>
    </source>
</evidence>
<protein>
    <recommendedName>
        <fullName evidence="5">Glycoside hydrolase family 127 protein</fullName>
    </recommendedName>
</protein>
<dbReference type="AlphaFoldDB" id="A0A7Z2VJB9"/>
<evidence type="ECO:0000259" key="1">
    <source>
        <dbReference type="Pfam" id="PF07944"/>
    </source>
</evidence>
<proteinExistence type="predicted"/>
<dbReference type="InterPro" id="IPR008928">
    <property type="entry name" value="6-hairpin_glycosidase_sf"/>
</dbReference>
<dbReference type="SUPFAM" id="SSF48208">
    <property type="entry name" value="Six-hairpin glycosidases"/>
    <property type="match status" value="1"/>
</dbReference>
<dbReference type="InterPro" id="IPR012878">
    <property type="entry name" value="Beta-AFase-like_GH127_cat"/>
</dbReference>
<name>A0A7Z2VJB9_9BACL</name>
<evidence type="ECO:0000259" key="2">
    <source>
        <dbReference type="Pfam" id="PF20736"/>
    </source>
</evidence>
<gene>
    <name evidence="3" type="ORF">HH215_13200</name>
</gene>
<dbReference type="KEGG" id="cheb:HH215_13200"/>
<evidence type="ECO:0000313" key="3">
    <source>
        <dbReference type="EMBL" id="QJD84046.1"/>
    </source>
</evidence>
<organism evidence="3 4">
    <name type="scientific">Cohnella herbarum</name>
    <dbReference type="NCBI Taxonomy" id="2728023"/>
    <lineage>
        <taxon>Bacteria</taxon>
        <taxon>Bacillati</taxon>
        <taxon>Bacillota</taxon>
        <taxon>Bacilli</taxon>
        <taxon>Bacillales</taxon>
        <taxon>Paenibacillaceae</taxon>
        <taxon>Cohnella</taxon>
    </lineage>
</organism>
<dbReference type="PANTHER" id="PTHR31151">
    <property type="entry name" value="PROLINE-TRNA LIGASE (DUF1680)"/>
    <property type="match status" value="1"/>
</dbReference>
<dbReference type="EMBL" id="CP051680">
    <property type="protein sequence ID" value="QJD84046.1"/>
    <property type="molecule type" value="Genomic_DNA"/>
</dbReference>
<keyword evidence="4" id="KW-1185">Reference proteome</keyword>
<dbReference type="Pfam" id="PF20736">
    <property type="entry name" value="Glyco_hydro127M"/>
    <property type="match status" value="1"/>
</dbReference>
<dbReference type="GO" id="GO:0005975">
    <property type="term" value="P:carbohydrate metabolic process"/>
    <property type="evidence" value="ECO:0007669"/>
    <property type="project" value="InterPro"/>
</dbReference>
<dbReference type="RefSeq" id="WP_169280331.1">
    <property type="nucleotide sequence ID" value="NZ_CP051680.1"/>
</dbReference>
<sequence length="607" mass="68752">MFTSFRLDEVRLTDSSFASRRELVKEYIRDFDLQRLMYTFKINAGIPSDAEPLGGWEAPDCGLRGHFVGHFLSACSKFAFGDRDEILKSKADGIVDVMDRCAQPNGYLSAFEEEKLDVLEFEENRNVWAPYYTLHKIMQGLIDCHMYLGNAKALTLAVNLADYILGRFEKLSYWKIDGILRCTKVNPVNEFGGLGDALYNLYDLTGESKMLELARIFDRDYWILPLAAGRDLLEDLHANAHLPMILAAMHRYRISGESNYKRAALHFYDFMKGRTFANGNNSSKATTCIRGGVSEKAEHWGVYGRLADALTGGESESCCAHNTERILERLLEWSAEVGYLEHLECLKYNAVLNSASAKTGLSQYHQPMGRHAIKKFSEPYDSFWCCTASGIEAMSELQKNIWFRNGDTVLLNAFISSTAVWTDRGIRIVQQTDFPESLTSTLLIDTDEPAEFQILFRESGVKAVKVNFERIELRRENGFVAVERVFRSGDRIDIEIGASLRRVPLPGSNDALAALMYGNLLLAKIGDDKPLKGITDRNVQEKFVRRIQDGRLEFVAEDGEGQARFIPLFRVEEESYSVYTDWSGHATPYRPFSFAADGSTAYEEDKR</sequence>
<reference evidence="3 4" key="1">
    <citation type="submission" date="2020-04" db="EMBL/GenBank/DDBJ databases">
        <title>Genome sequencing of novel species.</title>
        <authorList>
            <person name="Heo J."/>
            <person name="Kim S.-J."/>
            <person name="Kim J.-S."/>
            <person name="Hong S.-B."/>
            <person name="Kwon S.-W."/>
        </authorList>
    </citation>
    <scope>NUCLEOTIDE SEQUENCE [LARGE SCALE GENOMIC DNA]</scope>
    <source>
        <strain evidence="3 4">MFER-1</strain>
    </source>
</reference>
<evidence type="ECO:0000313" key="4">
    <source>
        <dbReference type="Proteomes" id="UP000502248"/>
    </source>
</evidence>
<dbReference type="Proteomes" id="UP000502248">
    <property type="component" value="Chromosome"/>
</dbReference>
<dbReference type="Pfam" id="PF07944">
    <property type="entry name" value="Beta-AFase-like_GH127_cat"/>
    <property type="match status" value="1"/>
</dbReference>